<feature type="domain" description="Tyr recombinase" evidence="6">
    <location>
        <begin position="250"/>
        <end position="431"/>
    </location>
</feature>
<dbReference type="InterPro" id="IPR011010">
    <property type="entry name" value="DNA_brk_join_enz"/>
</dbReference>
<evidence type="ECO:0000256" key="4">
    <source>
        <dbReference type="ARBA" id="ARBA00023172"/>
    </source>
</evidence>
<dbReference type="Gene3D" id="3.30.160.390">
    <property type="entry name" value="Integrase, DNA-binding domain"/>
    <property type="match status" value="1"/>
</dbReference>
<dbReference type="InterPro" id="IPR010998">
    <property type="entry name" value="Integrase_recombinase_N"/>
</dbReference>
<keyword evidence="3" id="KW-0238">DNA-binding</keyword>
<evidence type="ECO:0000313" key="7">
    <source>
        <dbReference type="EMBL" id="EXJ10910.1"/>
    </source>
</evidence>
<accession>W9VK31</accession>
<comment type="caution">
    <text evidence="7">The sequence shown here is derived from an EMBL/GenBank/DDBJ whole genome shotgun (WGS) entry which is preliminary data.</text>
</comment>
<dbReference type="PROSITE" id="PS51898">
    <property type="entry name" value="TYR_RECOMBINASE"/>
    <property type="match status" value="1"/>
</dbReference>
<dbReference type="GO" id="GO:0015074">
    <property type="term" value="P:DNA integration"/>
    <property type="evidence" value="ECO:0007669"/>
    <property type="project" value="UniProtKB-KW"/>
</dbReference>
<gene>
    <name evidence="7" type="ORF">D779_0349</name>
</gene>
<dbReference type="PATRIC" id="fig|1249627.3.peg.4213"/>
<dbReference type="InterPro" id="IPR050808">
    <property type="entry name" value="Phage_Integrase"/>
</dbReference>
<dbReference type="PANTHER" id="PTHR30629">
    <property type="entry name" value="PROPHAGE INTEGRASE"/>
    <property type="match status" value="1"/>
</dbReference>
<keyword evidence="8" id="KW-1185">Reference proteome</keyword>
<feature type="coiled-coil region" evidence="5">
    <location>
        <begin position="96"/>
        <end position="133"/>
    </location>
</feature>
<evidence type="ECO:0000313" key="8">
    <source>
        <dbReference type="Proteomes" id="UP000019460"/>
    </source>
</evidence>
<evidence type="ECO:0000256" key="3">
    <source>
        <dbReference type="ARBA" id="ARBA00023125"/>
    </source>
</evidence>
<dbReference type="PANTHER" id="PTHR30629:SF2">
    <property type="entry name" value="PROPHAGE INTEGRASE INTS-RELATED"/>
    <property type="match status" value="1"/>
</dbReference>
<dbReference type="SUPFAM" id="SSF56349">
    <property type="entry name" value="DNA breaking-rejoining enzymes"/>
    <property type="match status" value="1"/>
</dbReference>
<keyword evidence="4" id="KW-0233">DNA recombination</keyword>
<organism evidence="7 8">
    <name type="scientific">Imhoffiella purpurea</name>
    <dbReference type="NCBI Taxonomy" id="1249627"/>
    <lineage>
        <taxon>Bacteria</taxon>
        <taxon>Pseudomonadati</taxon>
        <taxon>Pseudomonadota</taxon>
        <taxon>Gammaproteobacteria</taxon>
        <taxon>Chromatiales</taxon>
        <taxon>Chromatiaceae</taxon>
        <taxon>Imhoffiella</taxon>
    </lineage>
</organism>
<evidence type="ECO:0000259" key="6">
    <source>
        <dbReference type="PROSITE" id="PS51898"/>
    </source>
</evidence>
<dbReference type="GO" id="GO:0006310">
    <property type="term" value="P:DNA recombination"/>
    <property type="evidence" value="ECO:0007669"/>
    <property type="project" value="UniProtKB-KW"/>
</dbReference>
<reference evidence="7 8" key="1">
    <citation type="submission" date="2012-11" db="EMBL/GenBank/DDBJ databases">
        <title>Genome assembly of Thiorhodococcus sp. AK35.</title>
        <authorList>
            <person name="Nupur N."/>
            <person name="Khatri I."/>
            <person name="Subramanian S."/>
            <person name="Pinnaka A."/>
        </authorList>
    </citation>
    <scope>NUCLEOTIDE SEQUENCE [LARGE SCALE GENOMIC DNA]</scope>
    <source>
        <strain evidence="7 8">AK35</strain>
    </source>
</reference>
<evidence type="ECO:0000256" key="5">
    <source>
        <dbReference type="SAM" id="Coils"/>
    </source>
</evidence>
<dbReference type="OrthoDB" id="9795573at2"/>
<sequence>MAVKVAELRALKAGNLKRDDGKPVSWLPDDGKRGAGTLLFRAVGKIVRGYFRYAPASGKRDTLAIGQWDEKGRDGMTLDEIRAKADEWRRLYQSGVKNIRGHLEAEEQAKRDAEEATRQAQKAAQAEVEARARFTLGALTNAYCGMLEAKGKTKGAKDARAAFRVHLHGANPDLANLVANEIQAEQIADMLTNIRQQGKDRTAGIVRSYLNAAFNAAIKARLSTEPTADFKGFDIKANPVSGIEAIPVRAGNRLLTHAELAGYLDSLDDGIVDQALRLALLAGGQRMAQLLRATVSDWDHGILRLWDGKGQRTDAREHLLPLGPRGAELVEGLIQRARERSNEPDPSLFLSIGGARVVDSTPGKRTVEIATELGIPAFNLRDVRRTVETELQRLRISRDVRAVLLSHGLGGVQGKHYERYGFIDEKREALLAWERHLEAIQTGEAVSNVVSFAKVAG</sequence>
<dbReference type="EMBL" id="AONC01000115">
    <property type="protein sequence ID" value="EXJ10910.1"/>
    <property type="molecule type" value="Genomic_DNA"/>
</dbReference>
<dbReference type="InterPro" id="IPR002104">
    <property type="entry name" value="Integrase_catalytic"/>
</dbReference>
<dbReference type="Gene3D" id="1.10.150.130">
    <property type="match status" value="1"/>
</dbReference>
<protein>
    <submittedName>
        <fullName evidence="7">Putative phage integrase</fullName>
    </submittedName>
</protein>
<dbReference type="GO" id="GO:0003677">
    <property type="term" value="F:DNA binding"/>
    <property type="evidence" value="ECO:0007669"/>
    <property type="project" value="UniProtKB-KW"/>
</dbReference>
<dbReference type="InterPro" id="IPR013762">
    <property type="entry name" value="Integrase-like_cat_sf"/>
</dbReference>
<keyword evidence="5" id="KW-0175">Coiled coil</keyword>
<dbReference type="STRING" id="1249627.D779_0349"/>
<dbReference type="eggNOG" id="COG0582">
    <property type="taxonomic scope" value="Bacteria"/>
</dbReference>
<proteinExistence type="inferred from homology"/>
<comment type="similarity">
    <text evidence="1">Belongs to the 'phage' integrase family.</text>
</comment>
<dbReference type="RefSeq" id="WP_052348342.1">
    <property type="nucleotide sequence ID" value="NZ_AONC01000115.1"/>
</dbReference>
<name>W9VK31_9GAMM</name>
<dbReference type="Gene3D" id="1.10.443.10">
    <property type="entry name" value="Intergrase catalytic core"/>
    <property type="match status" value="1"/>
</dbReference>
<dbReference type="Proteomes" id="UP000019460">
    <property type="component" value="Unassembled WGS sequence"/>
</dbReference>
<evidence type="ECO:0000256" key="1">
    <source>
        <dbReference type="ARBA" id="ARBA00008857"/>
    </source>
</evidence>
<dbReference type="InterPro" id="IPR038488">
    <property type="entry name" value="Integrase_DNA-bd_sf"/>
</dbReference>
<dbReference type="AlphaFoldDB" id="W9VK31"/>
<evidence type="ECO:0000256" key="2">
    <source>
        <dbReference type="ARBA" id="ARBA00022908"/>
    </source>
</evidence>
<keyword evidence="2" id="KW-0229">DNA integration</keyword>